<feature type="transmembrane region" description="Helical" evidence="1">
    <location>
        <begin position="240"/>
        <end position="263"/>
    </location>
</feature>
<sequence>MKFSAIALVMFAAFQWGLAGGLGSLLIDRDWDPETMSFWRALIGLACMVLWLGVMRLRGRRMTLNRRLVLWSLVAGLGVAGNFAFYFISISEGSVAVAATLMYSAPIFVYLVSFISGAERPTPVKLAAVALVMAGIVLLTGIYRAEAGAITLLGLVSGLLAGLSYALFIFGFKYAGAHGPTPSVLAIAFAAGALVLLPLTDPGQIVAVTVSPDVVWFVLLGLLGAGLSFYCYITGLRHSLPTAASIVAMVEPVTATLFGLLVMNDGLRPAQVLGMILILAAVTGLSVMQSRASRETGAL</sequence>
<evidence type="ECO:0000259" key="2">
    <source>
        <dbReference type="Pfam" id="PF00892"/>
    </source>
</evidence>
<evidence type="ECO:0000256" key="1">
    <source>
        <dbReference type="SAM" id="Phobius"/>
    </source>
</evidence>
<feature type="transmembrane region" description="Helical" evidence="1">
    <location>
        <begin position="124"/>
        <end position="143"/>
    </location>
</feature>
<dbReference type="AlphaFoldDB" id="A0A423PG15"/>
<dbReference type="Pfam" id="PF00892">
    <property type="entry name" value="EamA"/>
    <property type="match status" value="2"/>
</dbReference>
<protein>
    <submittedName>
        <fullName evidence="3">Membrane protein</fullName>
    </submittedName>
</protein>
<reference evidence="3 4" key="1">
    <citation type="submission" date="2013-10" db="EMBL/GenBank/DDBJ databases">
        <title>Salinisphaera orenii MK-B5 Genome Sequencing.</title>
        <authorList>
            <person name="Lai Q."/>
            <person name="Li C."/>
            <person name="Shao Z."/>
        </authorList>
    </citation>
    <scope>NUCLEOTIDE SEQUENCE [LARGE SCALE GENOMIC DNA]</scope>
    <source>
        <strain evidence="3 4">MK-B5</strain>
    </source>
</reference>
<dbReference type="SUPFAM" id="SSF103481">
    <property type="entry name" value="Multidrug resistance efflux transporter EmrE"/>
    <property type="match status" value="2"/>
</dbReference>
<feature type="transmembrane region" description="Helical" evidence="1">
    <location>
        <begin position="182"/>
        <end position="199"/>
    </location>
</feature>
<feature type="transmembrane region" description="Helical" evidence="1">
    <location>
        <begin position="69"/>
        <end position="88"/>
    </location>
</feature>
<gene>
    <name evidence="3" type="ORF">SAOR_15215</name>
</gene>
<dbReference type="GO" id="GO:0016020">
    <property type="term" value="C:membrane"/>
    <property type="evidence" value="ECO:0007669"/>
    <property type="project" value="InterPro"/>
</dbReference>
<comment type="caution">
    <text evidence="3">The sequence shown here is derived from an EMBL/GenBank/DDBJ whole genome shotgun (WGS) entry which is preliminary data.</text>
</comment>
<keyword evidence="1" id="KW-0812">Transmembrane</keyword>
<feature type="domain" description="EamA" evidence="2">
    <location>
        <begin position="153"/>
        <end position="286"/>
    </location>
</feature>
<accession>A0A423PG15</accession>
<proteinExistence type="predicted"/>
<organism evidence="3 4">
    <name type="scientific">Salinisphaera orenii MK-B5</name>
    <dbReference type="NCBI Taxonomy" id="856730"/>
    <lineage>
        <taxon>Bacteria</taxon>
        <taxon>Pseudomonadati</taxon>
        <taxon>Pseudomonadota</taxon>
        <taxon>Gammaproteobacteria</taxon>
        <taxon>Salinisphaerales</taxon>
        <taxon>Salinisphaeraceae</taxon>
        <taxon>Salinisphaera</taxon>
    </lineage>
</organism>
<feature type="domain" description="EamA" evidence="2">
    <location>
        <begin position="4"/>
        <end position="140"/>
    </location>
</feature>
<feature type="transmembrane region" description="Helical" evidence="1">
    <location>
        <begin position="38"/>
        <end position="57"/>
    </location>
</feature>
<dbReference type="RefSeq" id="WP_123632168.1">
    <property type="nucleotide sequence ID" value="NZ_AYKH01000042.1"/>
</dbReference>
<dbReference type="Proteomes" id="UP000283993">
    <property type="component" value="Unassembled WGS sequence"/>
</dbReference>
<evidence type="ECO:0000313" key="3">
    <source>
        <dbReference type="EMBL" id="ROO24538.1"/>
    </source>
</evidence>
<feature type="transmembrane region" description="Helical" evidence="1">
    <location>
        <begin position="94"/>
        <end position="112"/>
    </location>
</feature>
<feature type="transmembrane region" description="Helical" evidence="1">
    <location>
        <begin position="149"/>
        <end position="170"/>
    </location>
</feature>
<name>A0A423PG15_9GAMM</name>
<dbReference type="InterPro" id="IPR000620">
    <property type="entry name" value="EamA_dom"/>
</dbReference>
<feature type="transmembrane region" description="Helical" evidence="1">
    <location>
        <begin position="269"/>
        <end position="288"/>
    </location>
</feature>
<keyword evidence="1" id="KW-0472">Membrane</keyword>
<dbReference type="Gene3D" id="1.10.3730.20">
    <property type="match status" value="2"/>
</dbReference>
<evidence type="ECO:0000313" key="4">
    <source>
        <dbReference type="Proteomes" id="UP000283993"/>
    </source>
</evidence>
<dbReference type="PANTHER" id="PTHR22911">
    <property type="entry name" value="ACYL-MALONYL CONDENSING ENZYME-RELATED"/>
    <property type="match status" value="1"/>
</dbReference>
<dbReference type="EMBL" id="AYKH01000042">
    <property type="protein sequence ID" value="ROO24538.1"/>
    <property type="molecule type" value="Genomic_DNA"/>
</dbReference>
<keyword evidence="4" id="KW-1185">Reference proteome</keyword>
<keyword evidence="1" id="KW-1133">Transmembrane helix</keyword>
<dbReference type="PANTHER" id="PTHR22911:SF79">
    <property type="entry name" value="MOBA-LIKE NTP TRANSFERASE DOMAIN-CONTAINING PROTEIN"/>
    <property type="match status" value="1"/>
</dbReference>
<feature type="transmembrane region" description="Helical" evidence="1">
    <location>
        <begin position="214"/>
        <end position="233"/>
    </location>
</feature>
<dbReference type="InterPro" id="IPR037185">
    <property type="entry name" value="EmrE-like"/>
</dbReference>